<reference evidence="2 3" key="1">
    <citation type="journal article" date="2018" name="Sci. Rep.">
        <title>Comparative genomics provides insights into the lifestyle and reveals functional heterogeneity of dark septate endophytic fungi.</title>
        <authorList>
            <person name="Knapp D.G."/>
            <person name="Nemeth J.B."/>
            <person name="Barry K."/>
            <person name="Hainaut M."/>
            <person name="Henrissat B."/>
            <person name="Johnson J."/>
            <person name="Kuo A."/>
            <person name="Lim J.H.P."/>
            <person name="Lipzen A."/>
            <person name="Nolan M."/>
            <person name="Ohm R.A."/>
            <person name="Tamas L."/>
            <person name="Grigoriev I.V."/>
            <person name="Spatafora J.W."/>
            <person name="Nagy L.G."/>
            <person name="Kovacs G.M."/>
        </authorList>
    </citation>
    <scope>NUCLEOTIDE SEQUENCE [LARGE SCALE GENOMIC DNA]</scope>
    <source>
        <strain evidence="2 3">DSE2036</strain>
    </source>
</reference>
<organism evidence="2 3">
    <name type="scientific">Periconia macrospinosa</name>
    <dbReference type="NCBI Taxonomy" id="97972"/>
    <lineage>
        <taxon>Eukaryota</taxon>
        <taxon>Fungi</taxon>
        <taxon>Dikarya</taxon>
        <taxon>Ascomycota</taxon>
        <taxon>Pezizomycotina</taxon>
        <taxon>Dothideomycetes</taxon>
        <taxon>Pleosporomycetidae</taxon>
        <taxon>Pleosporales</taxon>
        <taxon>Massarineae</taxon>
        <taxon>Periconiaceae</taxon>
        <taxon>Periconia</taxon>
    </lineage>
</organism>
<evidence type="ECO:0000313" key="3">
    <source>
        <dbReference type="Proteomes" id="UP000244855"/>
    </source>
</evidence>
<dbReference type="EMBL" id="KZ805446">
    <property type="protein sequence ID" value="PVH97089.1"/>
    <property type="molecule type" value="Genomic_DNA"/>
</dbReference>
<dbReference type="AlphaFoldDB" id="A0A2V1DIL3"/>
<name>A0A2V1DIL3_9PLEO</name>
<gene>
    <name evidence="2" type="ORF">DM02DRAFT_616772</name>
</gene>
<keyword evidence="3" id="KW-1185">Reference proteome</keyword>
<dbReference type="Proteomes" id="UP000244855">
    <property type="component" value="Unassembled WGS sequence"/>
</dbReference>
<proteinExistence type="predicted"/>
<feature type="region of interest" description="Disordered" evidence="1">
    <location>
        <begin position="1"/>
        <end position="39"/>
    </location>
</feature>
<protein>
    <submittedName>
        <fullName evidence="2">Uncharacterized protein</fullName>
    </submittedName>
</protein>
<evidence type="ECO:0000256" key="1">
    <source>
        <dbReference type="SAM" id="MobiDB-lite"/>
    </source>
</evidence>
<accession>A0A2V1DIL3</accession>
<evidence type="ECO:0000313" key="2">
    <source>
        <dbReference type="EMBL" id="PVH97089.1"/>
    </source>
</evidence>
<sequence>MATMAHPHARSHGTPSGTSHPPHPSIQTPFPRSVTSHTLTHTHTSVITLNQVTHPVLTHTRRRWQLSE</sequence>